<evidence type="ECO:0000313" key="2">
    <source>
        <dbReference type="EMBL" id="KAJ6817593.1"/>
    </source>
</evidence>
<feature type="compositionally biased region" description="Basic and acidic residues" evidence="1">
    <location>
        <begin position="106"/>
        <end position="119"/>
    </location>
</feature>
<dbReference type="InterPro" id="IPR009057">
    <property type="entry name" value="Homeodomain-like_sf"/>
</dbReference>
<dbReference type="SUPFAM" id="SSF46689">
    <property type="entry name" value="Homeodomain-like"/>
    <property type="match status" value="1"/>
</dbReference>
<feature type="region of interest" description="Disordered" evidence="1">
    <location>
        <begin position="106"/>
        <end position="150"/>
    </location>
</feature>
<sequence>MGTGSNPSGNQEAANGGGGGGGGAANPSNGNDVAAAAAGSCSSTAQALKHNPGLSTEWSSEEQAILEEGLSKYSSESILVRYAKVAQQLNGKTVRDVALRCRWMSKKESGKRRKDDHNLSRKNKDKKERVTDPSAKPSAQSGVRPIGPLYPLSALPTETDDEISYQEIGGSTGRILETNSQIFNQVTSNLAKLQIQENISLFCQARDNIISILNDMSDSPGVMKQMPPLPVKINEELANSIL</sequence>
<evidence type="ECO:0000313" key="3">
    <source>
        <dbReference type="Proteomes" id="UP001140949"/>
    </source>
</evidence>
<evidence type="ECO:0000256" key="1">
    <source>
        <dbReference type="SAM" id="MobiDB-lite"/>
    </source>
</evidence>
<dbReference type="Gene3D" id="1.10.10.60">
    <property type="entry name" value="Homeodomain-like"/>
    <property type="match status" value="1"/>
</dbReference>
<feature type="region of interest" description="Disordered" evidence="1">
    <location>
        <begin position="1"/>
        <end position="61"/>
    </location>
</feature>
<protein>
    <recommendedName>
        <fullName evidence="4">Myb-like domain-containing protein</fullName>
    </recommendedName>
</protein>
<reference evidence="2" key="2">
    <citation type="submission" date="2023-04" db="EMBL/GenBank/DDBJ databases">
        <authorList>
            <person name="Bruccoleri R.E."/>
            <person name="Oakeley E.J."/>
            <person name="Faust A.-M."/>
            <person name="Dessus-Babus S."/>
            <person name="Altorfer M."/>
            <person name="Burckhardt D."/>
            <person name="Oertli M."/>
            <person name="Naumann U."/>
            <person name="Petersen F."/>
            <person name="Wong J."/>
        </authorList>
    </citation>
    <scope>NUCLEOTIDE SEQUENCE</scope>
    <source>
        <strain evidence="2">GSM-AAB239-AS_SAM_17_03QT</strain>
        <tissue evidence="2">Leaf</tissue>
    </source>
</reference>
<dbReference type="InterPro" id="IPR001005">
    <property type="entry name" value="SANT/Myb"/>
</dbReference>
<keyword evidence="3" id="KW-1185">Reference proteome</keyword>
<dbReference type="AlphaFoldDB" id="A0AAX6FMS4"/>
<gene>
    <name evidence="2" type="ORF">M6B38_411000</name>
</gene>
<organism evidence="2 3">
    <name type="scientific">Iris pallida</name>
    <name type="common">Sweet iris</name>
    <dbReference type="NCBI Taxonomy" id="29817"/>
    <lineage>
        <taxon>Eukaryota</taxon>
        <taxon>Viridiplantae</taxon>
        <taxon>Streptophyta</taxon>
        <taxon>Embryophyta</taxon>
        <taxon>Tracheophyta</taxon>
        <taxon>Spermatophyta</taxon>
        <taxon>Magnoliopsida</taxon>
        <taxon>Liliopsida</taxon>
        <taxon>Asparagales</taxon>
        <taxon>Iridaceae</taxon>
        <taxon>Iridoideae</taxon>
        <taxon>Irideae</taxon>
        <taxon>Iris</taxon>
    </lineage>
</organism>
<comment type="caution">
    <text evidence="2">The sequence shown here is derived from an EMBL/GenBank/DDBJ whole genome shotgun (WGS) entry which is preliminary data.</text>
</comment>
<feature type="compositionally biased region" description="Gly residues" evidence="1">
    <location>
        <begin position="15"/>
        <end position="24"/>
    </location>
</feature>
<name>A0AAX6FMS4_IRIPA</name>
<dbReference type="PANTHER" id="PTHR14000">
    <property type="entry name" value="FINGER CCCH DOMAIN PROTEIN, PUTATIVE (DUF3755)-RELATED"/>
    <property type="match status" value="1"/>
</dbReference>
<dbReference type="EMBL" id="JANAVB010027799">
    <property type="protein sequence ID" value="KAJ6817593.1"/>
    <property type="molecule type" value="Genomic_DNA"/>
</dbReference>
<dbReference type="CDD" id="cd00167">
    <property type="entry name" value="SANT"/>
    <property type="match status" value="1"/>
</dbReference>
<accession>A0AAX6FMS4</accession>
<dbReference type="InterPro" id="IPR022228">
    <property type="entry name" value="DUF3755"/>
</dbReference>
<feature type="compositionally biased region" description="Low complexity" evidence="1">
    <location>
        <begin position="25"/>
        <end position="47"/>
    </location>
</feature>
<evidence type="ECO:0008006" key="4">
    <source>
        <dbReference type="Google" id="ProtNLM"/>
    </source>
</evidence>
<dbReference type="PANTHER" id="PTHR14000:SF1">
    <property type="entry name" value="HISTONE H2A DEUBIQUITINASE (DUF3755)"/>
    <property type="match status" value="1"/>
</dbReference>
<proteinExistence type="predicted"/>
<dbReference type="Proteomes" id="UP001140949">
    <property type="component" value="Unassembled WGS sequence"/>
</dbReference>
<dbReference type="Pfam" id="PF12579">
    <property type="entry name" value="DUF3755"/>
    <property type="match status" value="1"/>
</dbReference>
<reference evidence="2" key="1">
    <citation type="journal article" date="2023" name="GigaByte">
        <title>Genome assembly of the bearded iris, Iris pallida Lam.</title>
        <authorList>
            <person name="Bruccoleri R.E."/>
            <person name="Oakeley E.J."/>
            <person name="Faust A.M.E."/>
            <person name="Altorfer M."/>
            <person name="Dessus-Babus S."/>
            <person name="Burckhardt D."/>
            <person name="Oertli M."/>
            <person name="Naumann U."/>
            <person name="Petersen F."/>
            <person name="Wong J."/>
        </authorList>
    </citation>
    <scope>NUCLEOTIDE SEQUENCE</scope>
    <source>
        <strain evidence="2">GSM-AAB239-AS_SAM_17_03QT</strain>
    </source>
</reference>